<comment type="subcellular location">
    <subcellularLocation>
        <location evidence="1">Membrane</location>
        <topology evidence="1">Multi-pass membrane protein</topology>
    </subcellularLocation>
</comment>
<protein>
    <submittedName>
        <fullName evidence="6">Membrane protein required for colicin V production</fullName>
    </submittedName>
</protein>
<evidence type="ECO:0000256" key="2">
    <source>
        <dbReference type="ARBA" id="ARBA00022692"/>
    </source>
</evidence>
<comment type="caution">
    <text evidence="6">The sequence shown here is derived from an EMBL/GenBank/DDBJ whole genome shotgun (WGS) entry which is preliminary data.</text>
</comment>
<dbReference type="PANTHER" id="PTHR36926">
    <property type="entry name" value="COLICIN V PRODUCTION PROTEIN"/>
    <property type="match status" value="1"/>
</dbReference>
<keyword evidence="7" id="KW-1185">Reference proteome</keyword>
<feature type="transmembrane region" description="Helical" evidence="5">
    <location>
        <begin position="33"/>
        <end position="56"/>
    </location>
</feature>
<dbReference type="AlphaFoldDB" id="A0A840VBJ6"/>
<feature type="transmembrane region" description="Helical" evidence="5">
    <location>
        <begin position="103"/>
        <end position="123"/>
    </location>
</feature>
<dbReference type="GO" id="GO:0009403">
    <property type="term" value="P:toxin biosynthetic process"/>
    <property type="evidence" value="ECO:0007669"/>
    <property type="project" value="InterPro"/>
</dbReference>
<gene>
    <name evidence="6" type="ORF">HNP71_001411</name>
</gene>
<organism evidence="6 7">
    <name type="scientific">Acidocella aromatica</name>
    <dbReference type="NCBI Taxonomy" id="1303579"/>
    <lineage>
        <taxon>Bacteria</taxon>
        <taxon>Pseudomonadati</taxon>
        <taxon>Pseudomonadota</taxon>
        <taxon>Alphaproteobacteria</taxon>
        <taxon>Acetobacterales</taxon>
        <taxon>Acidocellaceae</taxon>
        <taxon>Acidocella</taxon>
    </lineage>
</organism>
<name>A0A840VBJ6_9PROT</name>
<proteinExistence type="predicted"/>
<keyword evidence="3 5" id="KW-1133">Transmembrane helix</keyword>
<evidence type="ECO:0000256" key="3">
    <source>
        <dbReference type="ARBA" id="ARBA00022989"/>
    </source>
</evidence>
<dbReference type="PANTHER" id="PTHR36926:SF1">
    <property type="entry name" value="COLICIN V PRODUCTION PROTEIN"/>
    <property type="match status" value="1"/>
</dbReference>
<evidence type="ECO:0000256" key="1">
    <source>
        <dbReference type="ARBA" id="ARBA00004141"/>
    </source>
</evidence>
<evidence type="ECO:0000313" key="6">
    <source>
        <dbReference type="EMBL" id="MBB5373153.1"/>
    </source>
</evidence>
<accession>A0A840VBJ6</accession>
<dbReference type="InterPro" id="IPR003825">
    <property type="entry name" value="Colicin-V_CvpA"/>
</dbReference>
<evidence type="ECO:0000256" key="5">
    <source>
        <dbReference type="SAM" id="Phobius"/>
    </source>
</evidence>
<dbReference type="RefSeq" id="WP_183266168.1">
    <property type="nucleotide sequence ID" value="NZ_JACHFJ010000004.1"/>
</dbReference>
<keyword evidence="2 5" id="KW-0812">Transmembrane</keyword>
<dbReference type="Pfam" id="PF02674">
    <property type="entry name" value="Colicin_V"/>
    <property type="match status" value="1"/>
</dbReference>
<dbReference type="InterPro" id="IPR052719">
    <property type="entry name" value="CvpA-like"/>
</dbReference>
<keyword evidence="4 5" id="KW-0472">Membrane</keyword>
<dbReference type="Proteomes" id="UP000553706">
    <property type="component" value="Unassembled WGS sequence"/>
</dbReference>
<dbReference type="EMBL" id="JACHFJ010000004">
    <property type="protein sequence ID" value="MBB5373153.1"/>
    <property type="molecule type" value="Genomic_DNA"/>
</dbReference>
<dbReference type="GO" id="GO:0016020">
    <property type="term" value="C:membrane"/>
    <property type="evidence" value="ECO:0007669"/>
    <property type="project" value="UniProtKB-SubCell"/>
</dbReference>
<sequence>MTWIDAAALVVVLLSAAISMVRGFVREVLGVGAWVGAAFAAVKLYPLAQPEIASILPASMKNFVIYGAMAVVFLIVLIVLSLVSALIGGLVRDSALSGLDHSLGLVFGAVRGALVVCVAYVALSVGVAQPQWPDPVVKARFLPMAYQGAKALVSLLPGTYQPKVDPLPGSPAPAAATLMQQPVAGSALQTY</sequence>
<feature type="transmembrane region" description="Helical" evidence="5">
    <location>
        <begin position="63"/>
        <end position="91"/>
    </location>
</feature>
<evidence type="ECO:0000313" key="7">
    <source>
        <dbReference type="Proteomes" id="UP000553706"/>
    </source>
</evidence>
<evidence type="ECO:0000256" key="4">
    <source>
        <dbReference type="ARBA" id="ARBA00023136"/>
    </source>
</evidence>
<reference evidence="6 7" key="1">
    <citation type="submission" date="2020-08" db="EMBL/GenBank/DDBJ databases">
        <title>Genomic Encyclopedia of Type Strains, Phase IV (KMG-IV): sequencing the most valuable type-strain genomes for metagenomic binning, comparative biology and taxonomic classification.</title>
        <authorList>
            <person name="Goeker M."/>
        </authorList>
    </citation>
    <scope>NUCLEOTIDE SEQUENCE [LARGE SCALE GENOMIC DNA]</scope>
    <source>
        <strain evidence="6 7">DSM 27026</strain>
    </source>
</reference>